<gene>
    <name evidence="1" type="ORF">GMARGA_LOCUS18846</name>
</gene>
<name>A0ABN7VHX5_GIGMA</name>
<dbReference type="EMBL" id="CAJVQB010015313">
    <property type="protein sequence ID" value="CAG8773865.1"/>
    <property type="molecule type" value="Genomic_DNA"/>
</dbReference>
<protein>
    <submittedName>
        <fullName evidence="1">29485_t:CDS:1</fullName>
    </submittedName>
</protein>
<evidence type="ECO:0000313" key="2">
    <source>
        <dbReference type="Proteomes" id="UP000789901"/>
    </source>
</evidence>
<reference evidence="1 2" key="1">
    <citation type="submission" date="2021-06" db="EMBL/GenBank/DDBJ databases">
        <authorList>
            <person name="Kallberg Y."/>
            <person name="Tangrot J."/>
            <person name="Rosling A."/>
        </authorList>
    </citation>
    <scope>NUCLEOTIDE SEQUENCE [LARGE SCALE GENOMIC DNA]</scope>
    <source>
        <strain evidence="1 2">120-4 pot B 10/14</strain>
    </source>
</reference>
<organism evidence="1 2">
    <name type="scientific">Gigaspora margarita</name>
    <dbReference type="NCBI Taxonomy" id="4874"/>
    <lineage>
        <taxon>Eukaryota</taxon>
        <taxon>Fungi</taxon>
        <taxon>Fungi incertae sedis</taxon>
        <taxon>Mucoromycota</taxon>
        <taxon>Glomeromycotina</taxon>
        <taxon>Glomeromycetes</taxon>
        <taxon>Diversisporales</taxon>
        <taxon>Gigasporaceae</taxon>
        <taxon>Gigaspora</taxon>
    </lineage>
</organism>
<sequence>MKVQISKSGTKATKASRLCKIFSNYTSEVTNLKGCQIRKGEERRPQSLKTGKKVPTNYQNIVSKRKLEEFDQEKEKNQNCPQRIQEKEATYSGIDQQILEHSSLKITQEKEKTVDMGTILEPKDVVVDLIKNFQDEILAILNNWIMELNNKEK</sequence>
<proteinExistence type="predicted"/>
<evidence type="ECO:0000313" key="1">
    <source>
        <dbReference type="EMBL" id="CAG8773865.1"/>
    </source>
</evidence>
<accession>A0ABN7VHX5</accession>
<keyword evidence="2" id="KW-1185">Reference proteome</keyword>
<comment type="caution">
    <text evidence="1">The sequence shown here is derived from an EMBL/GenBank/DDBJ whole genome shotgun (WGS) entry which is preliminary data.</text>
</comment>
<dbReference type="Proteomes" id="UP000789901">
    <property type="component" value="Unassembled WGS sequence"/>
</dbReference>